<organism evidence="1 2">
    <name type="scientific">Priestia veravalensis</name>
    <dbReference type="NCBI Taxonomy" id="1414648"/>
    <lineage>
        <taxon>Bacteria</taxon>
        <taxon>Bacillati</taxon>
        <taxon>Bacillota</taxon>
        <taxon>Bacilli</taxon>
        <taxon>Bacillales</taxon>
        <taxon>Bacillaceae</taxon>
        <taxon>Priestia</taxon>
    </lineage>
</organism>
<dbReference type="EMBL" id="LNQP01000026">
    <property type="protein sequence ID" value="KSU88236.1"/>
    <property type="molecule type" value="Genomic_DNA"/>
</dbReference>
<proteinExistence type="predicted"/>
<gene>
    <name evidence="1" type="ORF">AS180_08780</name>
</gene>
<comment type="caution">
    <text evidence="1">The sequence shown here is derived from an EMBL/GenBank/DDBJ whole genome shotgun (WGS) entry which is preliminary data.</text>
</comment>
<reference evidence="1 2" key="1">
    <citation type="submission" date="2015-11" db="EMBL/GenBank/DDBJ databases">
        <title>Bacillus caseinolyticus sp nov.</title>
        <authorList>
            <person name="Dastager S.G."/>
            <person name="Mawlankar R."/>
        </authorList>
    </citation>
    <scope>NUCLEOTIDE SEQUENCE [LARGE SCALE GENOMIC DNA]</scope>
    <source>
        <strain evidence="1 2">SGD-V-76</strain>
    </source>
</reference>
<protein>
    <submittedName>
        <fullName evidence="1">Uncharacterized protein</fullName>
    </submittedName>
</protein>
<accession>A0A0V8JMQ9</accession>
<evidence type="ECO:0000313" key="2">
    <source>
        <dbReference type="Proteomes" id="UP000053681"/>
    </source>
</evidence>
<dbReference type="AlphaFoldDB" id="A0A0V8JMQ9"/>
<name>A0A0V8JMQ9_9BACI</name>
<dbReference type="RefSeq" id="WP_025911833.1">
    <property type="nucleotide sequence ID" value="NZ_KQ758642.1"/>
</dbReference>
<sequence length="147" mass="16388">MKGYFKPFAIIIGALLLFLGGYVFGKSTSDQVTREIWIGDGKDGETDVQKVITDLENQAAVDNLSLIYAHRESIDTADVDINNPDLYVAFNSPKQSALLVESRLWLNDKGAVIAERTGETWDEVDYSTIPVEDALYIQSLLKNNNEE</sequence>
<dbReference type="Proteomes" id="UP000053681">
    <property type="component" value="Unassembled WGS sequence"/>
</dbReference>
<keyword evidence="2" id="KW-1185">Reference proteome</keyword>
<evidence type="ECO:0000313" key="1">
    <source>
        <dbReference type="EMBL" id="KSU88236.1"/>
    </source>
</evidence>